<dbReference type="Proteomes" id="UP000251571">
    <property type="component" value="Unassembled WGS sequence"/>
</dbReference>
<gene>
    <name evidence="1" type="ORF">BCF38_110101</name>
    <name evidence="2" type="ORF">SAMN05421539_110101</name>
</gene>
<evidence type="ECO:0000313" key="4">
    <source>
        <dbReference type="Proteomes" id="UP000251571"/>
    </source>
</evidence>
<accession>A0A2Y9AZN0</accession>
<protein>
    <recommendedName>
        <fullName evidence="5">DUF1289 domain-containing protein</fullName>
    </recommendedName>
</protein>
<evidence type="ECO:0000313" key="2">
    <source>
        <dbReference type="EMBL" id="SSA49586.1"/>
    </source>
</evidence>
<evidence type="ECO:0008006" key="5">
    <source>
        <dbReference type="Google" id="ProtNLM"/>
    </source>
</evidence>
<reference evidence="2" key="2">
    <citation type="submission" date="2016-10" db="EMBL/GenBank/DDBJ databases">
        <authorList>
            <person name="Cai Z."/>
        </authorList>
    </citation>
    <scope>NUCLEOTIDE SEQUENCE [LARGE SCALE GENOMIC DNA]</scope>
    <source>
        <strain evidence="2">DSM 25227</strain>
    </source>
</reference>
<evidence type="ECO:0000313" key="1">
    <source>
        <dbReference type="EMBL" id="PWJ15881.1"/>
    </source>
</evidence>
<evidence type="ECO:0000313" key="3">
    <source>
        <dbReference type="Proteomes" id="UP000245839"/>
    </source>
</evidence>
<dbReference type="EMBL" id="QGDJ01000010">
    <property type="protein sequence ID" value="PWJ15881.1"/>
    <property type="molecule type" value="Genomic_DNA"/>
</dbReference>
<dbReference type="EMBL" id="UETC01000010">
    <property type="protein sequence ID" value="SSA49586.1"/>
    <property type="molecule type" value="Genomic_DNA"/>
</dbReference>
<proteinExistence type="predicted"/>
<keyword evidence="3" id="KW-1185">Reference proteome</keyword>
<reference evidence="4" key="1">
    <citation type="submission" date="2016-10" db="EMBL/GenBank/DDBJ databases">
        <authorList>
            <person name="Varghese N."/>
            <person name="Submissions S."/>
        </authorList>
    </citation>
    <scope>NUCLEOTIDE SEQUENCE [LARGE SCALE GENOMIC DNA]</scope>
    <source>
        <strain evidence="4">DSM 25227</strain>
    </source>
</reference>
<sequence>MTKTPSPCIGVCKFKRTGPAGTHCIGCSMTKVQKKMAKKAVKAGPKEGAAFVALVFAQQALMGRYRHWRAAYLKRCLKKGVPAPKPVRDAS</sequence>
<name>A0A2Y9AZN0_9RHOB</name>
<dbReference type="OrthoDB" id="7906652at2"/>
<reference evidence="1 3" key="3">
    <citation type="submission" date="2018-03" db="EMBL/GenBank/DDBJ databases">
        <title>Genomic Encyclopedia of Archaeal and Bacterial Type Strains, Phase II (KMG-II): from individual species to whole genera.</title>
        <authorList>
            <person name="Goeker M."/>
        </authorList>
    </citation>
    <scope>NUCLEOTIDE SEQUENCE [LARGE SCALE GENOMIC DNA]</scope>
    <source>
        <strain evidence="1 3">DSM 25227</strain>
    </source>
</reference>
<dbReference type="Proteomes" id="UP000245839">
    <property type="component" value="Unassembled WGS sequence"/>
</dbReference>
<organism evidence="2 4">
    <name type="scientific">Jannaschia seohaensis</name>
    <dbReference type="NCBI Taxonomy" id="475081"/>
    <lineage>
        <taxon>Bacteria</taxon>
        <taxon>Pseudomonadati</taxon>
        <taxon>Pseudomonadota</taxon>
        <taxon>Alphaproteobacteria</taxon>
        <taxon>Rhodobacterales</taxon>
        <taxon>Roseobacteraceae</taxon>
        <taxon>Jannaschia</taxon>
    </lineage>
</organism>
<dbReference type="AlphaFoldDB" id="A0A2Y9AZN0"/>